<evidence type="ECO:0000256" key="9">
    <source>
        <dbReference type="SAM" id="Phobius"/>
    </source>
</evidence>
<accession>Q2A675</accession>
<dbReference type="GO" id="GO:0000917">
    <property type="term" value="P:division septum assembly"/>
    <property type="evidence" value="ECO:0007669"/>
    <property type="project" value="UniProtKB-KW"/>
</dbReference>
<dbReference type="GO" id="GO:0000921">
    <property type="term" value="P:septin ring assembly"/>
    <property type="evidence" value="ECO:0007669"/>
    <property type="project" value="InterPro"/>
</dbReference>
<feature type="topological domain" description="Cytoplasmic" evidence="8">
    <location>
        <begin position="29"/>
        <end position="574"/>
    </location>
</feature>
<protein>
    <recommendedName>
        <fullName evidence="8">Septation ring formation regulator EzrA</fullName>
    </recommendedName>
</protein>
<evidence type="ECO:0000256" key="3">
    <source>
        <dbReference type="ARBA" id="ARBA00022989"/>
    </source>
</evidence>
<comment type="subcellular location">
    <subcellularLocation>
        <location evidence="8">Cell membrane</location>
        <topology evidence="8">Single-pass membrane protein</topology>
    </subcellularLocation>
    <text evidence="8">Colocalized with FtsZ to the nascent septal site.</text>
</comment>
<dbReference type="InterPro" id="IPR010379">
    <property type="entry name" value="EzrA"/>
</dbReference>
<dbReference type="GO" id="GO:0005940">
    <property type="term" value="C:septin ring"/>
    <property type="evidence" value="ECO:0007669"/>
    <property type="project" value="InterPro"/>
</dbReference>
<evidence type="ECO:0000256" key="6">
    <source>
        <dbReference type="ARBA" id="ARBA00023210"/>
    </source>
</evidence>
<comment type="function">
    <text evidence="8">Negative regulator of FtsZ ring formation; modulates the frequency and position of FtsZ ring formation. Inhibits FtsZ ring formation at polar sites. Interacts either with FtsZ or with one of its binding partners to promote depolymerization.</text>
</comment>
<keyword evidence="7 8" id="KW-0131">Cell cycle</keyword>
<evidence type="ECO:0000256" key="5">
    <source>
        <dbReference type="ARBA" id="ARBA00023136"/>
    </source>
</evidence>
<gene>
    <name evidence="8 10" type="primary">ezrA</name>
</gene>
<dbReference type="HAMAP" id="MF_00728">
    <property type="entry name" value="EzrA"/>
    <property type="match status" value="1"/>
</dbReference>
<dbReference type="EMBL" id="AM184083">
    <property type="protein sequence ID" value="CAJ75586.1"/>
    <property type="molecule type" value="Genomic_DNA"/>
</dbReference>
<dbReference type="NCBIfam" id="NF003413">
    <property type="entry name" value="PRK04778.1-7"/>
    <property type="match status" value="1"/>
</dbReference>
<evidence type="ECO:0000256" key="8">
    <source>
        <dbReference type="HAMAP-Rule" id="MF_00728"/>
    </source>
</evidence>
<keyword evidence="2 8" id="KW-0812">Transmembrane</keyword>
<keyword evidence="8" id="KW-1003">Cell membrane</keyword>
<evidence type="ECO:0000256" key="4">
    <source>
        <dbReference type="ARBA" id="ARBA00023054"/>
    </source>
</evidence>
<feature type="coiled-coil region" evidence="8">
    <location>
        <begin position="376"/>
        <end position="417"/>
    </location>
</feature>
<feature type="transmembrane region" description="Helical" evidence="9">
    <location>
        <begin position="12"/>
        <end position="28"/>
    </location>
</feature>
<keyword evidence="6 8" id="KW-0717">Septation</keyword>
<keyword evidence="4 8" id="KW-0175">Coiled coil</keyword>
<feature type="topological domain" description="Extracellular" evidence="8">
    <location>
        <begin position="1"/>
        <end position="7"/>
    </location>
</feature>
<feature type="coiled-coil region" evidence="8">
    <location>
        <begin position="105"/>
        <end position="160"/>
    </location>
</feature>
<dbReference type="GO" id="GO:0005886">
    <property type="term" value="C:plasma membrane"/>
    <property type="evidence" value="ECO:0007669"/>
    <property type="project" value="UniProtKB-SubCell"/>
</dbReference>
<proteinExistence type="inferred from homology"/>
<evidence type="ECO:0000313" key="10">
    <source>
        <dbReference type="EMBL" id="CAJ75586.1"/>
    </source>
</evidence>
<dbReference type="AlphaFoldDB" id="Q2A675"/>
<evidence type="ECO:0000256" key="1">
    <source>
        <dbReference type="ARBA" id="ARBA00022618"/>
    </source>
</evidence>
<feature type="coiled-coil region" evidence="8">
    <location>
        <begin position="263"/>
        <end position="344"/>
    </location>
</feature>
<feature type="coiled-coil region" evidence="8">
    <location>
        <begin position="452"/>
        <end position="503"/>
    </location>
</feature>
<keyword evidence="5 8" id="KW-0472">Membrane</keyword>
<evidence type="ECO:0000256" key="2">
    <source>
        <dbReference type="ARBA" id="ARBA00022692"/>
    </source>
</evidence>
<organism evidence="10">
    <name type="scientific">Geobacillus thermoleovorans</name>
    <name type="common">Bacillus thermoleovorans</name>
    <dbReference type="NCBI Taxonomy" id="33941"/>
    <lineage>
        <taxon>Bacteria</taxon>
        <taxon>Bacillati</taxon>
        <taxon>Bacillota</taxon>
        <taxon>Bacilli</taxon>
        <taxon>Bacillales</taxon>
        <taxon>Anoxybacillaceae</taxon>
        <taxon>Geobacillus</taxon>
        <taxon>Geobacillus thermoleovorans group</taxon>
    </lineage>
</organism>
<comment type="similarity">
    <text evidence="8">Belongs to the EzrA family.</text>
</comment>
<name>Q2A675_GEOTH</name>
<sequence>MQGGHQRMGMAWIVLLLGAGAIIYNHVYRKRMYREIDRLEEWKINLMNRPVPDELAKVKQLNMTGETEQLFERWRQQWDDIVAVKLPNVEEQLFDAERLLDKYRYRQARRLLGQIADGLRRLEEEVHEIIHEVNELIGSEEQSRAEIEELRAAHREAKKALLAYRYTFGSAADLLDVRLTEAEKQFQRFAELTEAGNYLAARDVVLTLKEELGRLTAMMEEIPKLLGECQTSLPAQLAELADGYREMEERGYILDHLHMERTLQEKREKIEQCLAMIHELRIEEAKQIVAELKEEIDALYDLLENEVLAHQYVQTEMPRLSGMLQELAAEAKETEAEALFVQQSYHLAPSDLEKYRSIEKQLHQLQKRFFLIQDRVAEAKTAYSLLKEELEQLVSQIDLMKEEHEQFRTMLQTLRKDELIAREKLDGMRKTLAEALRLVQKSRLPGLPEPYALELAEARRSLQAVAARLEEKPLDMPAVDQALEEAKAAVERLYERTVEMIEQATLAERTIQYGNRYRRRYPAVRKGLEEAEFLFRHYDYEEALRQAVAAVEEVEPGAFDRVQKLWQEDNSREQ</sequence>
<keyword evidence="1 8" id="KW-0132">Cell division</keyword>
<reference evidence="10" key="1">
    <citation type="submission" date="2006-01" db="EMBL/GenBank/DDBJ databases">
        <title>Filamentous growth forms in the thermophilic bacterium Geobacillus thermoleovorans are correlated with extensions to key cell division proteins.</title>
        <authorList>
            <person name="Hack C.J."/>
            <person name="Keery K."/>
            <person name="Marchant R."/>
        </authorList>
    </citation>
    <scope>NUCLEOTIDE SEQUENCE</scope>
    <source>
        <strain evidence="10">T80</strain>
    </source>
</reference>
<evidence type="ECO:0000256" key="7">
    <source>
        <dbReference type="ARBA" id="ARBA00023306"/>
    </source>
</evidence>
<dbReference type="Pfam" id="PF06160">
    <property type="entry name" value="EzrA"/>
    <property type="match status" value="1"/>
</dbReference>
<keyword evidence="3 8" id="KW-1133">Transmembrane helix</keyword>